<name>A0A128F5M9_9GAMM</name>
<sequence length="41" mass="4728">MGDIVVSDSFQTDDKINNYCSNPLIILNFMNLMIWNTTAKF</sequence>
<keyword evidence="2" id="KW-1185">Reference proteome</keyword>
<accession>A0A128F5M9</accession>
<dbReference type="EMBL" id="FIZY01000016">
    <property type="protein sequence ID" value="CZF82099.1"/>
    <property type="molecule type" value="Genomic_DNA"/>
</dbReference>
<proteinExistence type="predicted"/>
<protein>
    <submittedName>
        <fullName evidence="1">Uncharacterized protein</fullName>
    </submittedName>
</protein>
<dbReference type="Proteomes" id="UP000073601">
    <property type="component" value="Unassembled WGS sequence"/>
</dbReference>
<reference evidence="2" key="1">
    <citation type="submission" date="2016-02" db="EMBL/GenBank/DDBJ databases">
        <authorList>
            <person name="Rodrigo-Torres Lidia"/>
            <person name="Arahal R.David."/>
        </authorList>
    </citation>
    <scope>NUCLEOTIDE SEQUENCE [LARGE SCALE GENOMIC DNA]</scope>
    <source>
        <strain evidence="2">CECT 8713</strain>
    </source>
</reference>
<organism evidence="1 2">
    <name type="scientific">Grimontia marina</name>
    <dbReference type="NCBI Taxonomy" id="646534"/>
    <lineage>
        <taxon>Bacteria</taxon>
        <taxon>Pseudomonadati</taxon>
        <taxon>Pseudomonadota</taxon>
        <taxon>Gammaproteobacteria</taxon>
        <taxon>Vibrionales</taxon>
        <taxon>Vibrionaceae</taxon>
        <taxon>Grimontia</taxon>
    </lineage>
</organism>
<dbReference type="AlphaFoldDB" id="A0A128F5M9"/>
<evidence type="ECO:0000313" key="2">
    <source>
        <dbReference type="Proteomes" id="UP000073601"/>
    </source>
</evidence>
<evidence type="ECO:0000313" key="1">
    <source>
        <dbReference type="EMBL" id="CZF82099.1"/>
    </source>
</evidence>
<gene>
    <name evidence="1" type="ORF">GMA8713_02085</name>
</gene>